<dbReference type="SUPFAM" id="SSF53098">
    <property type="entry name" value="Ribonuclease H-like"/>
    <property type="match status" value="1"/>
</dbReference>
<accession>A0AAV7EP07</accession>
<comment type="caution">
    <text evidence="8">The sequence shown here is derived from an EMBL/GenBank/DDBJ whole genome shotgun (WGS) entry which is preliminary data.</text>
</comment>
<keyword evidence="2" id="KW-0548">Nucleotidyltransferase</keyword>
<dbReference type="PANTHER" id="PTHR48475:SF1">
    <property type="entry name" value="RNASE H TYPE-1 DOMAIN-CONTAINING PROTEIN"/>
    <property type="match status" value="1"/>
</dbReference>
<keyword evidence="4" id="KW-0255">Endonuclease</keyword>
<keyword evidence="1" id="KW-0808">Transferase</keyword>
<dbReference type="Gene3D" id="3.30.70.270">
    <property type="match status" value="1"/>
</dbReference>
<dbReference type="Proteomes" id="UP000825729">
    <property type="component" value="Unassembled WGS sequence"/>
</dbReference>
<dbReference type="CDD" id="cd09274">
    <property type="entry name" value="RNase_HI_RT_Ty3"/>
    <property type="match status" value="1"/>
</dbReference>
<protein>
    <recommendedName>
        <fullName evidence="7">RNase H type-1 domain-containing protein</fullName>
    </recommendedName>
</protein>
<feature type="domain" description="RNase H type-1" evidence="7">
    <location>
        <begin position="256"/>
        <end position="389"/>
    </location>
</feature>
<dbReference type="EMBL" id="JAINDJ010000004">
    <property type="protein sequence ID" value="KAG9450560.1"/>
    <property type="molecule type" value="Genomic_DNA"/>
</dbReference>
<organism evidence="8 9">
    <name type="scientific">Aristolochia fimbriata</name>
    <name type="common">White veined hardy Dutchman's pipe vine</name>
    <dbReference type="NCBI Taxonomy" id="158543"/>
    <lineage>
        <taxon>Eukaryota</taxon>
        <taxon>Viridiplantae</taxon>
        <taxon>Streptophyta</taxon>
        <taxon>Embryophyta</taxon>
        <taxon>Tracheophyta</taxon>
        <taxon>Spermatophyta</taxon>
        <taxon>Magnoliopsida</taxon>
        <taxon>Magnoliidae</taxon>
        <taxon>Piperales</taxon>
        <taxon>Aristolochiaceae</taxon>
        <taxon>Aristolochia</taxon>
    </lineage>
</organism>
<dbReference type="Pfam" id="PF17917">
    <property type="entry name" value="RT_RNaseH"/>
    <property type="match status" value="1"/>
</dbReference>
<dbReference type="GO" id="GO:0003964">
    <property type="term" value="F:RNA-directed DNA polymerase activity"/>
    <property type="evidence" value="ECO:0007669"/>
    <property type="project" value="UniProtKB-KW"/>
</dbReference>
<dbReference type="GO" id="GO:0003676">
    <property type="term" value="F:nucleic acid binding"/>
    <property type="evidence" value="ECO:0007669"/>
    <property type="project" value="InterPro"/>
</dbReference>
<reference evidence="8 9" key="1">
    <citation type="submission" date="2021-07" db="EMBL/GenBank/DDBJ databases">
        <title>The Aristolochia fimbriata genome: insights into angiosperm evolution, floral development and chemical biosynthesis.</title>
        <authorList>
            <person name="Jiao Y."/>
        </authorList>
    </citation>
    <scope>NUCLEOTIDE SEQUENCE [LARGE SCALE GENOMIC DNA]</scope>
    <source>
        <strain evidence="8">IBCAS-2021</strain>
        <tissue evidence="8">Leaf</tissue>
    </source>
</reference>
<evidence type="ECO:0000259" key="7">
    <source>
        <dbReference type="PROSITE" id="PS50879"/>
    </source>
</evidence>
<dbReference type="InterPro" id="IPR036397">
    <property type="entry name" value="RNaseH_sf"/>
</dbReference>
<dbReference type="PROSITE" id="PS50879">
    <property type="entry name" value="RNASE_H_1"/>
    <property type="match status" value="1"/>
</dbReference>
<evidence type="ECO:0000256" key="3">
    <source>
        <dbReference type="ARBA" id="ARBA00022722"/>
    </source>
</evidence>
<keyword evidence="6" id="KW-0695">RNA-directed DNA polymerase</keyword>
<keyword evidence="3" id="KW-0540">Nuclease</keyword>
<proteinExistence type="predicted"/>
<dbReference type="GO" id="GO:0004523">
    <property type="term" value="F:RNA-DNA hybrid ribonuclease activity"/>
    <property type="evidence" value="ECO:0007669"/>
    <property type="project" value="InterPro"/>
</dbReference>
<evidence type="ECO:0000313" key="9">
    <source>
        <dbReference type="Proteomes" id="UP000825729"/>
    </source>
</evidence>
<dbReference type="Gene3D" id="3.30.420.10">
    <property type="entry name" value="Ribonuclease H-like superfamily/Ribonuclease H"/>
    <property type="match status" value="1"/>
</dbReference>
<sequence length="583" mass="65604">MNPLKCAFGVTSGKFLGFLVHHRGIEIDQSKIDAIQKMSESRNVSELKSFQGHLAYIRRFISNLAGRCQPFSRLLKKGTPFEWDDACRNAFNNIKAYLTKPPVLVAPIVDKPPAALHCSGEKSVGALLAQCDGDNKERSLYYLSRKLVGAELNYTPIKKICLALIFAIQKLRHYLLAHSTNLISRADPLKYIMSRPILSGRLAKWALLLSEFEINFIPQRAIKGQALANFLPDHPVPAEWELTEEFPDEEIFLVEVLPPWEMYFDGAAWRNGAGGGVLFVSPKKDLLPYSFVLTQICSNNEAEYQSILLGLGIAVEMQLPQLNIYGDSALVIKQLTGEFEVKKPELKPLWRYAGELLAHIPEVSLHYVPRSENGPADALAGIAASLAHLDEPPNRVPVCEQWVIPPPAEEEIGEELTEEIEESLPVSASQNHTEDWCEPIINFLRHSTLPVDLRERVQIRRNSLCAFLSTAYCHRRRSYEGLLLRCLSKQEGLQVLKEIHSGICGAHQAGPKLHLQVKRLGYYWPTMLRDAIEMARTCKPCQFHADYIHQPLEPLHPTVASWPFEAWGMDIIGPITPKSDSDK</sequence>
<dbReference type="PANTHER" id="PTHR48475">
    <property type="entry name" value="RIBONUCLEASE H"/>
    <property type="match status" value="1"/>
</dbReference>
<dbReference type="CDD" id="cd09279">
    <property type="entry name" value="RNase_HI_like"/>
    <property type="match status" value="1"/>
</dbReference>
<gene>
    <name evidence="8" type="ORF">H6P81_010525</name>
</gene>
<dbReference type="AlphaFoldDB" id="A0AAV7EP07"/>
<dbReference type="InterPro" id="IPR043128">
    <property type="entry name" value="Rev_trsase/Diguanyl_cyclase"/>
</dbReference>
<dbReference type="InterPro" id="IPR002156">
    <property type="entry name" value="RNaseH_domain"/>
</dbReference>
<dbReference type="Pfam" id="PF17921">
    <property type="entry name" value="Integrase_H2C2"/>
    <property type="match status" value="1"/>
</dbReference>
<dbReference type="SUPFAM" id="SSF56672">
    <property type="entry name" value="DNA/RNA polymerases"/>
    <property type="match status" value="1"/>
</dbReference>
<evidence type="ECO:0000256" key="4">
    <source>
        <dbReference type="ARBA" id="ARBA00022759"/>
    </source>
</evidence>
<evidence type="ECO:0000256" key="2">
    <source>
        <dbReference type="ARBA" id="ARBA00022695"/>
    </source>
</evidence>
<dbReference type="InterPro" id="IPR041588">
    <property type="entry name" value="Integrase_H2C2"/>
</dbReference>
<evidence type="ECO:0000256" key="1">
    <source>
        <dbReference type="ARBA" id="ARBA00022679"/>
    </source>
</evidence>
<keyword evidence="5" id="KW-0378">Hydrolase</keyword>
<dbReference type="InterPro" id="IPR041373">
    <property type="entry name" value="RT_RNaseH"/>
</dbReference>
<dbReference type="InterPro" id="IPR043502">
    <property type="entry name" value="DNA/RNA_pol_sf"/>
</dbReference>
<dbReference type="Gene3D" id="1.10.340.70">
    <property type="match status" value="1"/>
</dbReference>
<dbReference type="FunFam" id="3.30.70.270:FF:000020">
    <property type="entry name" value="Transposon Tf2-6 polyprotein-like Protein"/>
    <property type="match status" value="1"/>
</dbReference>
<evidence type="ECO:0000313" key="8">
    <source>
        <dbReference type="EMBL" id="KAG9450560.1"/>
    </source>
</evidence>
<keyword evidence="9" id="KW-1185">Reference proteome</keyword>
<dbReference type="InterPro" id="IPR012337">
    <property type="entry name" value="RNaseH-like_sf"/>
</dbReference>
<dbReference type="Pfam" id="PF13456">
    <property type="entry name" value="RVT_3"/>
    <property type="match status" value="1"/>
</dbReference>
<evidence type="ECO:0000256" key="6">
    <source>
        <dbReference type="ARBA" id="ARBA00022918"/>
    </source>
</evidence>
<name>A0AAV7EP07_ARIFI</name>
<evidence type="ECO:0000256" key="5">
    <source>
        <dbReference type="ARBA" id="ARBA00022801"/>
    </source>
</evidence>